<dbReference type="SUPFAM" id="SSF69118">
    <property type="entry name" value="AhpD-like"/>
    <property type="match status" value="1"/>
</dbReference>
<dbReference type="Gene3D" id="1.20.1290.10">
    <property type="entry name" value="AhpD-like"/>
    <property type="match status" value="1"/>
</dbReference>
<dbReference type="InterPro" id="IPR029032">
    <property type="entry name" value="AhpD-like"/>
</dbReference>
<proteinExistence type="predicted"/>
<organism evidence="1 2">
    <name type="scientific">Mycobacterium attenuatum</name>
    <dbReference type="NCBI Taxonomy" id="2341086"/>
    <lineage>
        <taxon>Bacteria</taxon>
        <taxon>Bacillati</taxon>
        <taxon>Actinomycetota</taxon>
        <taxon>Actinomycetes</taxon>
        <taxon>Mycobacteriales</taxon>
        <taxon>Mycobacteriaceae</taxon>
        <taxon>Mycobacterium</taxon>
    </lineage>
</organism>
<reference evidence="1 2" key="1">
    <citation type="submission" date="2018-09" db="EMBL/GenBank/DDBJ databases">
        <authorList>
            <person name="Tagini F."/>
        </authorList>
    </citation>
    <scope>NUCLEOTIDE SEQUENCE [LARGE SCALE GENOMIC DNA]</scope>
    <source>
        <strain evidence="1 2">MK136</strain>
    </source>
</reference>
<dbReference type="Proteomes" id="UP000273307">
    <property type="component" value="Unassembled WGS sequence"/>
</dbReference>
<dbReference type="AlphaFoldDB" id="A0A498QGU2"/>
<dbReference type="OrthoDB" id="3391501at2"/>
<evidence type="ECO:0000313" key="2">
    <source>
        <dbReference type="Proteomes" id="UP000273307"/>
    </source>
</evidence>
<gene>
    <name evidence="1" type="ORF">LAUMK136_05294</name>
</gene>
<dbReference type="EMBL" id="UPHP01000142">
    <property type="protein sequence ID" value="VBA43812.1"/>
    <property type="molecule type" value="Genomic_DNA"/>
</dbReference>
<dbReference type="RefSeq" id="WP_122526199.1">
    <property type="nucleotide sequence ID" value="NZ_UPHP01000142.1"/>
</dbReference>
<name>A0A498QGU2_9MYCO</name>
<evidence type="ECO:0000313" key="1">
    <source>
        <dbReference type="EMBL" id="VBA43812.1"/>
    </source>
</evidence>
<protein>
    <submittedName>
        <fullName evidence="1">Uncharacterized protein</fullName>
    </submittedName>
</protein>
<keyword evidence="2" id="KW-1185">Reference proteome</keyword>
<accession>A0A498QGU2</accession>
<sequence>MSISGRYPRLRKQLRRAVLEAPADTDPALRRAAYHGDDLPEPLAAYAGKLRRHAYRVLDSDVERMREAGYSEEQIFEVTIATSLGAGDSRLRAGVSALNEALR</sequence>